<keyword evidence="4" id="KW-0804">Transcription</keyword>
<gene>
    <name evidence="7" type="ORF">BT63DRAFT_420740</name>
</gene>
<dbReference type="SMART" id="SM00066">
    <property type="entry name" value="GAL4"/>
    <property type="match status" value="1"/>
</dbReference>
<dbReference type="CDD" id="cd00067">
    <property type="entry name" value="GAL4"/>
    <property type="match status" value="1"/>
</dbReference>
<keyword evidence="2" id="KW-0862">Zinc</keyword>
<dbReference type="Pfam" id="PF00172">
    <property type="entry name" value="Zn_clus"/>
    <property type="match status" value="1"/>
</dbReference>
<keyword evidence="8" id="KW-1185">Reference proteome</keyword>
<evidence type="ECO:0000259" key="6">
    <source>
        <dbReference type="PROSITE" id="PS50048"/>
    </source>
</evidence>
<dbReference type="Proteomes" id="UP000799302">
    <property type="component" value="Unassembled WGS sequence"/>
</dbReference>
<keyword evidence="3" id="KW-0805">Transcription regulation</keyword>
<dbReference type="PROSITE" id="PS00463">
    <property type="entry name" value="ZN2_CY6_FUNGAL_1"/>
    <property type="match status" value="1"/>
</dbReference>
<evidence type="ECO:0000256" key="4">
    <source>
        <dbReference type="ARBA" id="ARBA00023163"/>
    </source>
</evidence>
<accession>A0A6A6UX32</accession>
<dbReference type="OrthoDB" id="5355161at2759"/>
<evidence type="ECO:0000256" key="1">
    <source>
        <dbReference type="ARBA" id="ARBA00022723"/>
    </source>
</evidence>
<feature type="domain" description="Zn(2)-C6 fungal-type" evidence="6">
    <location>
        <begin position="9"/>
        <end position="39"/>
    </location>
</feature>
<dbReference type="AlphaFoldDB" id="A0A6A6UX32"/>
<name>A0A6A6UX32_9PEZI</name>
<dbReference type="PANTHER" id="PTHR47660">
    <property type="entry name" value="TRANSCRIPTION FACTOR WITH C2H2 AND ZN(2)-CYS(6) DNA BINDING DOMAIN (EUROFUNG)-RELATED-RELATED"/>
    <property type="match status" value="1"/>
</dbReference>
<organism evidence="7 8">
    <name type="scientific">Microthyrium microscopicum</name>
    <dbReference type="NCBI Taxonomy" id="703497"/>
    <lineage>
        <taxon>Eukaryota</taxon>
        <taxon>Fungi</taxon>
        <taxon>Dikarya</taxon>
        <taxon>Ascomycota</taxon>
        <taxon>Pezizomycotina</taxon>
        <taxon>Dothideomycetes</taxon>
        <taxon>Dothideomycetes incertae sedis</taxon>
        <taxon>Microthyriales</taxon>
        <taxon>Microthyriaceae</taxon>
        <taxon>Microthyrium</taxon>
    </lineage>
</organism>
<evidence type="ECO:0000256" key="3">
    <source>
        <dbReference type="ARBA" id="ARBA00023015"/>
    </source>
</evidence>
<evidence type="ECO:0000256" key="5">
    <source>
        <dbReference type="ARBA" id="ARBA00023242"/>
    </source>
</evidence>
<dbReference type="PROSITE" id="PS50048">
    <property type="entry name" value="ZN2_CY6_FUNGAL_2"/>
    <property type="match status" value="1"/>
</dbReference>
<keyword evidence="1" id="KW-0479">Metal-binding</keyword>
<keyword evidence="5" id="KW-0539">Nucleus</keyword>
<dbReference type="Gene3D" id="4.10.240.10">
    <property type="entry name" value="Zn(2)-C6 fungal-type DNA-binding domain"/>
    <property type="match status" value="1"/>
</dbReference>
<dbReference type="EMBL" id="MU004230">
    <property type="protein sequence ID" value="KAF2675544.1"/>
    <property type="molecule type" value="Genomic_DNA"/>
</dbReference>
<dbReference type="GO" id="GO:0008270">
    <property type="term" value="F:zinc ion binding"/>
    <property type="evidence" value="ECO:0007669"/>
    <property type="project" value="InterPro"/>
</dbReference>
<dbReference type="GO" id="GO:0000981">
    <property type="term" value="F:DNA-binding transcription factor activity, RNA polymerase II-specific"/>
    <property type="evidence" value="ECO:0007669"/>
    <property type="project" value="InterPro"/>
</dbReference>
<evidence type="ECO:0000313" key="7">
    <source>
        <dbReference type="EMBL" id="KAF2675544.1"/>
    </source>
</evidence>
<sequence length="423" mass="48136">MPSVLRPKACIACADSKRKCDKKLPECERCLDRDIDCVYPQLKRRRRETNDQHNQDIDTDVFSNYVNAHTLGDDLDFAEWSTIETPDLDFSMPIPEVMNPYVSTLLTFGINSSSQHPTLQTATNPWILEDETWVMQHCKSEPGCVEIDMNPFVSAVEEMLQAWVKDGHNAFIHHRLFDKGMPTCLQDAFTTFAAYTGQAKKETVLQIAEERSYALVGQEQHNVSGIEGILAHLARVLALFVYEFMRLFDGSVRLRASAERQLPTLRTWVIEMWQAANTYRGEHGFSLLQQITSESDYGDCSELWKVWILTETVRRTQVIIDTIANTYETMTRGWAECTGAAMITGRTGLWDAQSAVKWYDLTCRSAQVPLLVSSLEAGSLISGHRAEEFDDLVKMFWRFTVGPDKIQCWIDSSTNKNSGNNLF</sequence>
<dbReference type="InterPro" id="IPR036864">
    <property type="entry name" value="Zn2-C6_fun-type_DNA-bd_sf"/>
</dbReference>
<reference evidence="7" key="1">
    <citation type="journal article" date="2020" name="Stud. Mycol.">
        <title>101 Dothideomycetes genomes: a test case for predicting lifestyles and emergence of pathogens.</title>
        <authorList>
            <person name="Haridas S."/>
            <person name="Albert R."/>
            <person name="Binder M."/>
            <person name="Bloem J."/>
            <person name="Labutti K."/>
            <person name="Salamov A."/>
            <person name="Andreopoulos B."/>
            <person name="Baker S."/>
            <person name="Barry K."/>
            <person name="Bills G."/>
            <person name="Bluhm B."/>
            <person name="Cannon C."/>
            <person name="Castanera R."/>
            <person name="Culley D."/>
            <person name="Daum C."/>
            <person name="Ezra D."/>
            <person name="Gonzalez J."/>
            <person name="Henrissat B."/>
            <person name="Kuo A."/>
            <person name="Liang C."/>
            <person name="Lipzen A."/>
            <person name="Lutzoni F."/>
            <person name="Magnuson J."/>
            <person name="Mondo S."/>
            <person name="Nolan M."/>
            <person name="Ohm R."/>
            <person name="Pangilinan J."/>
            <person name="Park H.-J."/>
            <person name="Ramirez L."/>
            <person name="Alfaro M."/>
            <person name="Sun H."/>
            <person name="Tritt A."/>
            <person name="Yoshinaga Y."/>
            <person name="Zwiers L.-H."/>
            <person name="Turgeon B."/>
            <person name="Goodwin S."/>
            <person name="Spatafora J."/>
            <person name="Crous P."/>
            <person name="Grigoriev I."/>
        </authorList>
    </citation>
    <scope>NUCLEOTIDE SEQUENCE</scope>
    <source>
        <strain evidence="7">CBS 115976</strain>
    </source>
</reference>
<proteinExistence type="predicted"/>
<evidence type="ECO:0000313" key="8">
    <source>
        <dbReference type="Proteomes" id="UP000799302"/>
    </source>
</evidence>
<protein>
    <recommendedName>
        <fullName evidence="6">Zn(2)-C6 fungal-type domain-containing protein</fullName>
    </recommendedName>
</protein>
<dbReference type="InterPro" id="IPR001138">
    <property type="entry name" value="Zn2Cys6_DnaBD"/>
</dbReference>
<dbReference type="SUPFAM" id="SSF57701">
    <property type="entry name" value="Zn2/Cys6 DNA-binding domain"/>
    <property type="match status" value="1"/>
</dbReference>
<evidence type="ECO:0000256" key="2">
    <source>
        <dbReference type="ARBA" id="ARBA00022833"/>
    </source>
</evidence>